<evidence type="ECO:0000256" key="5">
    <source>
        <dbReference type="ARBA" id="ARBA00023004"/>
    </source>
</evidence>
<evidence type="ECO:0000256" key="6">
    <source>
        <dbReference type="HAMAP-Rule" id="MF_00163"/>
    </source>
</evidence>
<evidence type="ECO:0000256" key="2">
    <source>
        <dbReference type="ARBA" id="ARBA00022723"/>
    </source>
</evidence>
<dbReference type="FunFam" id="3.90.45.10:FF:000005">
    <property type="entry name" value="Peptide deformylase"/>
    <property type="match status" value="1"/>
</dbReference>
<dbReference type="InterPro" id="IPR023635">
    <property type="entry name" value="Peptide_deformylase"/>
</dbReference>
<dbReference type="EMBL" id="AP027059">
    <property type="protein sequence ID" value="BDU50281.1"/>
    <property type="molecule type" value="Genomic_DNA"/>
</dbReference>
<dbReference type="CDD" id="cd00487">
    <property type="entry name" value="Pep_deformylase"/>
    <property type="match status" value="1"/>
</dbReference>
<name>A0AAU9DVN6_9FUSO</name>
<dbReference type="Pfam" id="PF01327">
    <property type="entry name" value="Pep_deformylase"/>
    <property type="match status" value="1"/>
</dbReference>
<dbReference type="PANTHER" id="PTHR10458:SF22">
    <property type="entry name" value="PEPTIDE DEFORMYLASE"/>
    <property type="match status" value="1"/>
</dbReference>
<evidence type="ECO:0000256" key="3">
    <source>
        <dbReference type="ARBA" id="ARBA00022801"/>
    </source>
</evidence>
<dbReference type="RefSeq" id="WP_307905213.1">
    <property type="nucleotide sequence ID" value="NZ_AP027059.1"/>
</dbReference>
<feature type="binding site" evidence="6">
    <location>
        <position position="88"/>
    </location>
    <ligand>
        <name>Fe cation</name>
        <dbReference type="ChEBI" id="CHEBI:24875"/>
    </ligand>
</feature>
<evidence type="ECO:0000313" key="7">
    <source>
        <dbReference type="EMBL" id="BDU50281.1"/>
    </source>
</evidence>
<keyword evidence="5 6" id="KW-0408">Iron</keyword>
<dbReference type="KEGG" id="haby:HLVA_08500"/>
<dbReference type="GO" id="GO:0046872">
    <property type="term" value="F:metal ion binding"/>
    <property type="evidence" value="ECO:0007669"/>
    <property type="project" value="UniProtKB-KW"/>
</dbReference>
<comment type="cofactor">
    <cofactor evidence="6">
        <name>Fe(2+)</name>
        <dbReference type="ChEBI" id="CHEBI:29033"/>
    </cofactor>
    <text evidence="6">Binds 1 Fe(2+) ion.</text>
</comment>
<dbReference type="EC" id="3.5.1.88" evidence="6"/>
<evidence type="ECO:0000256" key="1">
    <source>
        <dbReference type="ARBA" id="ARBA00010759"/>
    </source>
</evidence>
<feature type="active site" evidence="6">
    <location>
        <position position="131"/>
    </location>
</feature>
<dbReference type="PIRSF" id="PIRSF004749">
    <property type="entry name" value="Pep_def"/>
    <property type="match status" value="1"/>
</dbReference>
<sequence length="171" mass="19374">MILEIKKYGDPVLRKKSIEVEKIDENLKQLLKDMIETMYDAPGVGLAAPQIGINKKVVIIDTDGKLRKIINPVILERFGEEEIAEEGCLSIPNIYEKVKRPSKVKVKYLNEDGLEVTEEADGLLARAFQHEIDHLDGVLFVDKVSNIRKRLISNKLAKLKREALKALAKEK</sequence>
<dbReference type="Proteomes" id="UP001321582">
    <property type="component" value="Chromosome"/>
</dbReference>
<gene>
    <name evidence="6 7" type="primary">def</name>
    <name evidence="7" type="ORF">HLVA_08500</name>
</gene>
<feature type="binding site" evidence="6">
    <location>
        <position position="130"/>
    </location>
    <ligand>
        <name>Fe cation</name>
        <dbReference type="ChEBI" id="CHEBI:24875"/>
    </ligand>
</feature>
<dbReference type="GO" id="GO:0006412">
    <property type="term" value="P:translation"/>
    <property type="evidence" value="ECO:0007669"/>
    <property type="project" value="UniProtKB-UniRule"/>
</dbReference>
<dbReference type="SUPFAM" id="SSF56420">
    <property type="entry name" value="Peptide deformylase"/>
    <property type="match status" value="1"/>
</dbReference>
<accession>A0AAU9DVN6</accession>
<dbReference type="NCBIfam" id="NF001159">
    <property type="entry name" value="PRK00150.1-3"/>
    <property type="match status" value="1"/>
</dbReference>
<dbReference type="PRINTS" id="PR01576">
    <property type="entry name" value="PDEFORMYLASE"/>
</dbReference>
<proteinExistence type="inferred from homology"/>
<dbReference type="GO" id="GO:0042586">
    <property type="term" value="F:peptide deformylase activity"/>
    <property type="evidence" value="ECO:0007669"/>
    <property type="project" value="UniProtKB-UniRule"/>
</dbReference>
<feature type="binding site" evidence="6">
    <location>
        <position position="134"/>
    </location>
    <ligand>
        <name>Fe cation</name>
        <dbReference type="ChEBI" id="CHEBI:24875"/>
    </ligand>
</feature>
<comment type="function">
    <text evidence="6">Removes the formyl group from the N-terminal Met of newly synthesized proteins. Requires at least a dipeptide for an efficient rate of reaction. N-terminal L-methionine is a prerequisite for activity but the enzyme has broad specificity at other positions.</text>
</comment>
<keyword evidence="3 6" id="KW-0378">Hydrolase</keyword>
<keyword evidence="2 6" id="KW-0479">Metal-binding</keyword>
<keyword evidence="4 6" id="KW-0648">Protein biosynthesis</keyword>
<keyword evidence="8" id="KW-1185">Reference proteome</keyword>
<comment type="similarity">
    <text evidence="1 6">Belongs to the polypeptide deformylase family.</text>
</comment>
<protein>
    <recommendedName>
        <fullName evidence="6">Peptide deformylase</fullName>
        <shortName evidence="6">PDF</shortName>
        <ecNumber evidence="6">3.5.1.88</ecNumber>
    </recommendedName>
    <alternativeName>
        <fullName evidence="6">Polypeptide deformylase</fullName>
    </alternativeName>
</protein>
<evidence type="ECO:0000256" key="4">
    <source>
        <dbReference type="ARBA" id="ARBA00022917"/>
    </source>
</evidence>
<reference evidence="7 8" key="1">
    <citation type="submission" date="2022-11" db="EMBL/GenBank/DDBJ databases">
        <title>Haliovirga abyssi gen. nov., sp. nov., a mesophilic fermentative bacterium isolated from the Iheya North hydrothermal field and the proposal of Haliovirgaceae fam. nov.</title>
        <authorList>
            <person name="Miyazaki U."/>
            <person name="Tame A."/>
            <person name="Miyazaki J."/>
            <person name="Takai K."/>
            <person name="Sawayama S."/>
            <person name="Kitajima M."/>
            <person name="Okamoto A."/>
            <person name="Nakagawa S."/>
        </authorList>
    </citation>
    <scope>NUCLEOTIDE SEQUENCE [LARGE SCALE GENOMIC DNA]</scope>
    <source>
        <strain evidence="7 8">IC12</strain>
    </source>
</reference>
<dbReference type="InterPro" id="IPR036821">
    <property type="entry name" value="Peptide_deformylase_sf"/>
</dbReference>
<dbReference type="PANTHER" id="PTHR10458">
    <property type="entry name" value="PEPTIDE DEFORMYLASE"/>
    <property type="match status" value="1"/>
</dbReference>
<comment type="catalytic activity">
    <reaction evidence="6">
        <text>N-terminal N-formyl-L-methionyl-[peptide] + H2O = N-terminal L-methionyl-[peptide] + formate</text>
        <dbReference type="Rhea" id="RHEA:24420"/>
        <dbReference type="Rhea" id="RHEA-COMP:10639"/>
        <dbReference type="Rhea" id="RHEA-COMP:10640"/>
        <dbReference type="ChEBI" id="CHEBI:15377"/>
        <dbReference type="ChEBI" id="CHEBI:15740"/>
        <dbReference type="ChEBI" id="CHEBI:49298"/>
        <dbReference type="ChEBI" id="CHEBI:64731"/>
        <dbReference type="EC" id="3.5.1.88"/>
    </reaction>
</comment>
<dbReference type="NCBIfam" id="TIGR00079">
    <property type="entry name" value="pept_deformyl"/>
    <property type="match status" value="1"/>
</dbReference>
<dbReference type="Gene3D" id="3.90.45.10">
    <property type="entry name" value="Peptide deformylase"/>
    <property type="match status" value="1"/>
</dbReference>
<evidence type="ECO:0000313" key="8">
    <source>
        <dbReference type="Proteomes" id="UP001321582"/>
    </source>
</evidence>
<organism evidence="7 8">
    <name type="scientific">Haliovirga abyssi</name>
    <dbReference type="NCBI Taxonomy" id="2996794"/>
    <lineage>
        <taxon>Bacteria</taxon>
        <taxon>Fusobacteriati</taxon>
        <taxon>Fusobacteriota</taxon>
        <taxon>Fusobacteriia</taxon>
        <taxon>Fusobacteriales</taxon>
        <taxon>Haliovirgaceae</taxon>
        <taxon>Haliovirga</taxon>
    </lineage>
</organism>
<dbReference type="AlphaFoldDB" id="A0AAU9DVN6"/>
<dbReference type="HAMAP" id="MF_00163">
    <property type="entry name" value="Pep_deformylase"/>
    <property type="match status" value="1"/>
</dbReference>